<proteinExistence type="predicted"/>
<evidence type="ECO:0008006" key="3">
    <source>
        <dbReference type="Google" id="ProtNLM"/>
    </source>
</evidence>
<dbReference type="Proteomes" id="UP001501266">
    <property type="component" value="Unassembled WGS sequence"/>
</dbReference>
<keyword evidence="2" id="KW-1185">Reference proteome</keyword>
<dbReference type="RefSeq" id="WP_343920909.1">
    <property type="nucleotide sequence ID" value="NZ_BAAAKK010000005.1"/>
</dbReference>
<protein>
    <recommendedName>
        <fullName evidence="3">3-hydroxyacyl-CoA dehydrogenase</fullName>
    </recommendedName>
</protein>
<organism evidence="1 2">
    <name type="scientific">Agrococcus citreus</name>
    <dbReference type="NCBI Taxonomy" id="84643"/>
    <lineage>
        <taxon>Bacteria</taxon>
        <taxon>Bacillati</taxon>
        <taxon>Actinomycetota</taxon>
        <taxon>Actinomycetes</taxon>
        <taxon>Micrococcales</taxon>
        <taxon>Microbacteriaceae</taxon>
        <taxon>Agrococcus</taxon>
    </lineage>
</organism>
<sequence>MTTVDAEEFFDFQPCSSEGLPDPIGLLENLATSVIEILLGVRDVQQIARFVTEPTYDMLAGRALTARRARAAQRDRSVPGFTICSVRACHAADGVVEGAVVVRTAVRSRAVAIRLEGLDDHWRATAIAVL</sequence>
<gene>
    <name evidence="1" type="ORF">GCM10009640_25010</name>
</gene>
<accession>A0ABN1YZ13</accession>
<evidence type="ECO:0000313" key="1">
    <source>
        <dbReference type="EMBL" id="GAA1425716.1"/>
    </source>
</evidence>
<comment type="caution">
    <text evidence="1">The sequence shown here is derived from an EMBL/GenBank/DDBJ whole genome shotgun (WGS) entry which is preliminary data.</text>
</comment>
<reference evidence="1 2" key="1">
    <citation type="journal article" date="2019" name="Int. J. Syst. Evol. Microbiol.">
        <title>The Global Catalogue of Microorganisms (GCM) 10K type strain sequencing project: providing services to taxonomists for standard genome sequencing and annotation.</title>
        <authorList>
            <consortium name="The Broad Institute Genomics Platform"/>
            <consortium name="The Broad Institute Genome Sequencing Center for Infectious Disease"/>
            <person name="Wu L."/>
            <person name="Ma J."/>
        </authorList>
    </citation>
    <scope>NUCLEOTIDE SEQUENCE [LARGE SCALE GENOMIC DNA]</scope>
    <source>
        <strain evidence="1 2">JCM 12398</strain>
    </source>
</reference>
<name>A0ABN1YZ13_9MICO</name>
<evidence type="ECO:0000313" key="2">
    <source>
        <dbReference type="Proteomes" id="UP001501266"/>
    </source>
</evidence>
<dbReference type="EMBL" id="BAAAKK010000005">
    <property type="protein sequence ID" value="GAA1425716.1"/>
    <property type="molecule type" value="Genomic_DNA"/>
</dbReference>
<dbReference type="InterPro" id="IPR045596">
    <property type="entry name" value="DUF6459"/>
</dbReference>
<dbReference type="Pfam" id="PF20060">
    <property type="entry name" value="DUF6459"/>
    <property type="match status" value="1"/>
</dbReference>